<sequence length="887" mass="92222">MTAQYGLGIDLGTTHTAAAVLTGGRVESVRLGTRRMEIPSAVFAAEDGGILVGESAERRGQDEPARLAREFKRRMGDPVPIIAGGVPFSAQALTAKLLRHVLDTVARQQGGPPSDVALTYPAHWGQFKRERLDEAIRLADIGPVRMLTEPEAVARRHARARRIEPGQTVVVYDLGGGTFDVAVLRRDGDGFELLGTPEGVDQLGGADFDEAVFAHMLAAIDGGVDQNDPETAPALARLRRDCVEAKESLSFDTEVTVPVAVPGRYARVRLSRAEFEAMIAPSVQDTVEATRRALRSAGVSAGELTAVLMAGGSSRIPMIARVLGEQFGGRVGADSHPEHSVAIGAAWSTGLSVAPVTTAARARVGAVSGAGTVKAADEVRTVKAASGAAPVSPAATVPAGANSRQVAEADDGATSAAAPEFTATAAAAPEFTATGAGQGAPASAATVPHGGGAVAPQGGAAQIAPAAAAWGLQPVVQKGEFTDLQTPADPWAVAEAAEAAAADAEAAAATTTHIPTPRVPEEPALDSSTHYLPGGTYPSVPPAPAPTNRRRRAIVVAAGTAVFVLAAASGVALSHLFDTETKKKDDPVAAPSSGVSVSPSAPAAPSDTPPTDTILIRTDAGKFNQDSWAPKIQQFNPGVKGPSDLPNTEPGDLLPRWSKDRTQIALTKRLSADEFAIYVMNADGSNRREVAGGVTSGRAAWNTDGTKLAFMKKVEGVNQVFIATIDSEEEPEQLTKSKGGKDDPVWSPDGKKIIYFATVNEISSIYELDIATPAEPGRPITKPGDGNAVDPAISPDGTQVLYVRRPYDSDDPNSDIWMVPTAGGTAVQLTDNPGREIDPSWAPDGHWFAFARGAWDVPKIVVMRKDKGVAEKVLTTGAAREGHPCWT</sequence>
<evidence type="ECO:0000256" key="6">
    <source>
        <dbReference type="SAM" id="MobiDB-lite"/>
    </source>
</evidence>
<keyword evidence="8" id="KW-1185">Reference proteome</keyword>
<reference evidence="7 8" key="1">
    <citation type="submission" date="2018-03" db="EMBL/GenBank/DDBJ databases">
        <title>Genomic Encyclopedia of Archaeal and Bacterial Type Strains, Phase II (KMG-II): from individual species to whole genera.</title>
        <authorList>
            <person name="Goeker M."/>
        </authorList>
    </citation>
    <scope>NUCLEOTIDE SEQUENCE [LARGE SCALE GENOMIC DNA]</scope>
    <source>
        <strain evidence="7 8">DSM 43146</strain>
    </source>
</reference>
<feature type="region of interest" description="Disordered" evidence="6">
    <location>
        <begin position="386"/>
        <end position="415"/>
    </location>
</feature>
<evidence type="ECO:0000313" key="8">
    <source>
        <dbReference type="Proteomes" id="UP000239415"/>
    </source>
</evidence>
<dbReference type="InterPro" id="IPR018181">
    <property type="entry name" value="Heat_shock_70_CS"/>
</dbReference>
<comment type="caution">
    <text evidence="7">The sequence shown here is derived from an EMBL/GenBank/DDBJ whole genome shotgun (WGS) entry which is preliminary data.</text>
</comment>
<evidence type="ECO:0000256" key="1">
    <source>
        <dbReference type="ARBA" id="ARBA00007381"/>
    </source>
</evidence>
<feature type="region of interest" description="Disordered" evidence="6">
    <location>
        <begin position="581"/>
        <end position="614"/>
    </location>
</feature>
<gene>
    <name evidence="7" type="ORF">CLV67_13481</name>
</gene>
<dbReference type="PANTHER" id="PTHR45639">
    <property type="entry name" value="HSC70CB, ISOFORM G-RELATED"/>
    <property type="match status" value="1"/>
</dbReference>
<dbReference type="PANTHER" id="PTHR45639:SF34">
    <property type="entry name" value="CHAPERONE PROTEIN DNAK"/>
    <property type="match status" value="1"/>
</dbReference>
<dbReference type="Proteomes" id="UP000239415">
    <property type="component" value="Unassembled WGS sequence"/>
</dbReference>
<dbReference type="EMBL" id="PVMZ01000034">
    <property type="protein sequence ID" value="PRX10196.1"/>
    <property type="molecule type" value="Genomic_DNA"/>
</dbReference>
<keyword evidence="4" id="KW-0346">Stress response</keyword>
<evidence type="ECO:0000313" key="7">
    <source>
        <dbReference type="EMBL" id="PRX10196.1"/>
    </source>
</evidence>
<evidence type="ECO:0000256" key="4">
    <source>
        <dbReference type="ARBA" id="ARBA00023016"/>
    </source>
</evidence>
<dbReference type="InterPro" id="IPR043129">
    <property type="entry name" value="ATPase_NBD"/>
</dbReference>
<dbReference type="Gene3D" id="3.90.640.10">
    <property type="entry name" value="Actin, Chain A, domain 4"/>
    <property type="match status" value="1"/>
</dbReference>
<name>A0A2T0JRD6_9ACTN</name>
<protein>
    <submittedName>
        <fullName evidence="7">WD40 repeat protein</fullName>
    </submittedName>
</protein>
<dbReference type="InterPro" id="IPR011659">
    <property type="entry name" value="WD40"/>
</dbReference>
<dbReference type="InterPro" id="IPR011042">
    <property type="entry name" value="6-blade_b-propeller_TolB-like"/>
</dbReference>
<evidence type="ECO:0000256" key="3">
    <source>
        <dbReference type="ARBA" id="ARBA00022840"/>
    </source>
</evidence>
<dbReference type="GO" id="GO:0030968">
    <property type="term" value="P:endoplasmic reticulum unfolded protein response"/>
    <property type="evidence" value="ECO:0007669"/>
    <property type="project" value="TreeGrafter"/>
</dbReference>
<keyword evidence="2" id="KW-0547">Nucleotide-binding</keyword>
<keyword evidence="5" id="KW-0143">Chaperone</keyword>
<comment type="similarity">
    <text evidence="1">Belongs to the heat shock protein 70 family.</text>
</comment>
<dbReference type="PROSITE" id="PS01036">
    <property type="entry name" value="HSP70_3"/>
    <property type="match status" value="1"/>
</dbReference>
<dbReference type="RefSeq" id="WP_106330445.1">
    <property type="nucleotide sequence ID" value="NZ_BOMO01000145.1"/>
</dbReference>
<dbReference type="PRINTS" id="PR00301">
    <property type="entry name" value="HEATSHOCK70"/>
</dbReference>
<organism evidence="7 8">
    <name type="scientific">Actinoplanes italicus</name>
    <dbReference type="NCBI Taxonomy" id="113567"/>
    <lineage>
        <taxon>Bacteria</taxon>
        <taxon>Bacillati</taxon>
        <taxon>Actinomycetota</taxon>
        <taxon>Actinomycetes</taxon>
        <taxon>Micromonosporales</taxon>
        <taxon>Micromonosporaceae</taxon>
        <taxon>Actinoplanes</taxon>
    </lineage>
</organism>
<dbReference type="GO" id="GO:0140662">
    <property type="term" value="F:ATP-dependent protein folding chaperone"/>
    <property type="evidence" value="ECO:0007669"/>
    <property type="project" value="InterPro"/>
</dbReference>
<dbReference type="Pfam" id="PF00012">
    <property type="entry name" value="HSP70"/>
    <property type="match status" value="2"/>
</dbReference>
<proteinExistence type="inferred from homology"/>
<dbReference type="Gene3D" id="2.120.10.30">
    <property type="entry name" value="TolB, C-terminal domain"/>
    <property type="match status" value="1"/>
</dbReference>
<dbReference type="InterPro" id="IPR013126">
    <property type="entry name" value="Hsp_70_fam"/>
</dbReference>
<evidence type="ECO:0000256" key="5">
    <source>
        <dbReference type="ARBA" id="ARBA00023186"/>
    </source>
</evidence>
<feature type="region of interest" description="Disordered" evidence="6">
    <location>
        <begin position="776"/>
        <end position="795"/>
    </location>
</feature>
<evidence type="ECO:0000256" key="2">
    <source>
        <dbReference type="ARBA" id="ARBA00022741"/>
    </source>
</evidence>
<dbReference type="SUPFAM" id="SSF53067">
    <property type="entry name" value="Actin-like ATPase domain"/>
    <property type="match status" value="2"/>
</dbReference>
<dbReference type="Gene3D" id="3.30.420.40">
    <property type="match status" value="2"/>
</dbReference>
<dbReference type="Pfam" id="PF07676">
    <property type="entry name" value="PD40"/>
    <property type="match status" value="3"/>
</dbReference>
<accession>A0A2T0JRD6</accession>
<feature type="region of interest" description="Disordered" evidence="6">
    <location>
        <begin position="635"/>
        <end position="655"/>
    </location>
</feature>
<feature type="compositionally biased region" description="Low complexity" evidence="6">
    <location>
        <begin position="386"/>
        <end position="401"/>
    </location>
</feature>
<feature type="compositionally biased region" description="Low complexity" evidence="6">
    <location>
        <begin position="588"/>
        <end position="613"/>
    </location>
</feature>
<dbReference type="SUPFAM" id="SSF82171">
    <property type="entry name" value="DPP6 N-terminal domain-like"/>
    <property type="match status" value="1"/>
</dbReference>
<dbReference type="GO" id="GO:0005524">
    <property type="term" value="F:ATP binding"/>
    <property type="evidence" value="ECO:0007669"/>
    <property type="project" value="UniProtKB-KW"/>
</dbReference>
<feature type="region of interest" description="Disordered" evidence="6">
    <location>
        <begin position="503"/>
        <end position="547"/>
    </location>
</feature>
<dbReference type="OrthoDB" id="9766019at2"/>
<keyword evidence="3" id="KW-0067">ATP-binding</keyword>
<dbReference type="AlphaFoldDB" id="A0A2T0JRD6"/>
<dbReference type="Gene3D" id="2.120.10.60">
    <property type="entry name" value="Tricorn protease N-terminal domain"/>
    <property type="match status" value="1"/>
</dbReference>